<proteinExistence type="predicted"/>
<organism evidence="2 3">
    <name type="scientific">Chelatococcus composti</name>
    <dbReference type="NCBI Taxonomy" id="1743235"/>
    <lineage>
        <taxon>Bacteria</taxon>
        <taxon>Pseudomonadati</taxon>
        <taxon>Pseudomonadota</taxon>
        <taxon>Alphaproteobacteria</taxon>
        <taxon>Hyphomicrobiales</taxon>
        <taxon>Chelatococcaceae</taxon>
        <taxon>Chelatococcus</taxon>
    </lineage>
</organism>
<evidence type="ECO:0008006" key="4">
    <source>
        <dbReference type="Google" id="ProtNLM"/>
    </source>
</evidence>
<comment type="caution">
    <text evidence="2">The sequence shown here is derived from an EMBL/GenBank/DDBJ whole genome shotgun (WGS) entry which is preliminary data.</text>
</comment>
<dbReference type="Pfam" id="PF25209">
    <property type="entry name" value="Phage_capsid_4"/>
    <property type="match status" value="1"/>
</dbReference>
<evidence type="ECO:0000313" key="2">
    <source>
        <dbReference type="EMBL" id="MBB6169479.1"/>
    </source>
</evidence>
<evidence type="ECO:0000313" key="3">
    <source>
        <dbReference type="Proteomes" id="UP000588017"/>
    </source>
</evidence>
<dbReference type="NCBIfam" id="NF045541">
    <property type="entry name" value="scaf_prot_MCP2"/>
    <property type="match status" value="1"/>
</dbReference>
<evidence type="ECO:0000256" key="1">
    <source>
        <dbReference type="SAM" id="MobiDB-lite"/>
    </source>
</evidence>
<gene>
    <name evidence="2" type="ORF">HNQ73_003121</name>
</gene>
<sequence>MTHLRRMKPMRQSNLVEMPATLPMQVRVAPVSSADAEARTVEVVFTTGAAVRRRRWTGWDTPVPFDEILVVSRDAVDLSRLNAGGPALDSHSMWSTFAQVGVVDRAWIEGGQGRATIRFPSKGVDERADRMFAMVSEGIIRNVSVGYSVDKVRVIPPEKVGDVEKRIVERWTPHEISFVTVPADAGAQVRSQSTAVFPVEFITRAEPVIQEEPAMPERVDSTAGSEPAPIAERTAPSPVATEDAEKRAAAAIEAERKRSAEITALAQRHDMPADFASRHIAEGTPLDRVRELVLEEVAQRAEKTRISPRTQVVTDEGDTLRRAIEAAVALRANPQAIVTNDEASRTLVAAAREWRGMSLLEMGRAFVEDTHGVRLRGLSKRELAGVLLGLTRAAGMMSTSDFPNLLANVASKRLRDAYRAAPQTWRPLCRQSNAPDFKERAIVQLAGMPEFQRVREGGEYTYASLSESVERYSIATYGRIIAITRQTLINDDLGAFDRLPSLFGRAAAELENDLVWDILMSNPQMSDGKALFHTDHNNLASSGGAPSEATVEAAEIAIGEQKDAAGKPMNLRPRFLIVPPKYKVAAQKLLASVTATKTGDVNVYQNAMDLIIEQRLKPASGTVPWFMAVDPAQWDTIEYAYLEGEEGLYTEERMGFEVDGIEIKGRLDFGAKAIDYRGFYKNPGVS</sequence>
<dbReference type="Proteomes" id="UP000588017">
    <property type="component" value="Unassembled WGS sequence"/>
</dbReference>
<reference evidence="2 3" key="1">
    <citation type="submission" date="2020-08" db="EMBL/GenBank/DDBJ databases">
        <title>Genomic Encyclopedia of Type Strains, Phase IV (KMG-IV): sequencing the most valuable type-strain genomes for metagenomic binning, comparative biology and taxonomic classification.</title>
        <authorList>
            <person name="Goeker M."/>
        </authorList>
    </citation>
    <scope>NUCLEOTIDE SEQUENCE [LARGE SCALE GENOMIC DNA]</scope>
    <source>
        <strain evidence="2 3">DSM 101465</strain>
    </source>
</reference>
<protein>
    <recommendedName>
        <fullName evidence="4">Peptidase U35</fullName>
    </recommendedName>
</protein>
<dbReference type="RefSeq" id="WP_183335858.1">
    <property type="nucleotide sequence ID" value="NZ_BMHX01000007.1"/>
</dbReference>
<dbReference type="EMBL" id="JACHEH010000007">
    <property type="protein sequence ID" value="MBB6169479.1"/>
    <property type="molecule type" value="Genomic_DNA"/>
</dbReference>
<keyword evidence="3" id="KW-1185">Reference proteome</keyword>
<feature type="region of interest" description="Disordered" evidence="1">
    <location>
        <begin position="213"/>
        <end position="243"/>
    </location>
</feature>
<name>A0A841KJN3_9HYPH</name>
<accession>A0A841KJN3</accession>
<dbReference type="AlphaFoldDB" id="A0A841KJN3"/>